<dbReference type="InterPro" id="IPR010992">
    <property type="entry name" value="IHF-like_DNA-bd_dom_sf"/>
</dbReference>
<organism evidence="3 4">
    <name type="scientific">Bacteroides fragilis str. 3988T(B)14</name>
    <dbReference type="NCBI Taxonomy" id="1339315"/>
    <lineage>
        <taxon>Bacteria</taxon>
        <taxon>Pseudomonadati</taxon>
        <taxon>Bacteroidota</taxon>
        <taxon>Bacteroidia</taxon>
        <taxon>Bacteroidales</taxon>
        <taxon>Bacteroidaceae</taxon>
        <taxon>Bacteroides</taxon>
    </lineage>
</organism>
<dbReference type="InterPro" id="IPR005902">
    <property type="entry name" value="HU_DNA-bd_put"/>
</dbReference>
<dbReference type="NCBIfam" id="TIGR01201">
    <property type="entry name" value="HU_rel"/>
    <property type="match status" value="1"/>
</dbReference>
<dbReference type="Pfam" id="PF18291">
    <property type="entry name" value="HU-HIG"/>
    <property type="match status" value="1"/>
</dbReference>
<dbReference type="InterPro" id="IPR041607">
    <property type="entry name" value="HU-HIG"/>
</dbReference>
<dbReference type="Proteomes" id="UP000020529">
    <property type="component" value="Unassembled WGS sequence"/>
</dbReference>
<comment type="caution">
    <text evidence="3">The sequence shown here is derived from an EMBL/GenBank/DDBJ whole genome shotgun (WGS) entry which is preliminary data.</text>
</comment>
<evidence type="ECO:0000259" key="2">
    <source>
        <dbReference type="Pfam" id="PF18291"/>
    </source>
</evidence>
<evidence type="ECO:0000256" key="1">
    <source>
        <dbReference type="ARBA" id="ARBA00023125"/>
    </source>
</evidence>
<reference evidence="3 4" key="1">
    <citation type="submission" date="2014-02" db="EMBL/GenBank/DDBJ databases">
        <authorList>
            <person name="Sears C."/>
            <person name="Carroll K."/>
            <person name="Sack B.R."/>
            <person name="Qadri F."/>
            <person name="Myers L.L."/>
            <person name="Chung G.-T."/>
            <person name="Escheverria P."/>
            <person name="Fraser C.M."/>
            <person name="Sadzewicz L."/>
            <person name="Shefchek K.A."/>
            <person name="Tallon L."/>
            <person name="Das S.P."/>
            <person name="Daugherty S."/>
            <person name="Mongodin E.F."/>
        </authorList>
    </citation>
    <scope>NUCLEOTIDE SEQUENCE [LARGE SCALE GENOMIC DNA]</scope>
    <source>
        <strain evidence="4">3988T(B)14</strain>
    </source>
</reference>
<dbReference type="EMBL" id="JGCY01000398">
    <property type="protein sequence ID" value="EXY72690.1"/>
    <property type="molecule type" value="Genomic_DNA"/>
</dbReference>
<protein>
    <submittedName>
        <fullName evidence="3">DNA-binding family protein</fullName>
    </submittedName>
</protein>
<dbReference type="SUPFAM" id="SSF47729">
    <property type="entry name" value="IHF-like DNA-binding proteins"/>
    <property type="match status" value="1"/>
</dbReference>
<dbReference type="RefSeq" id="WP_005804087.1">
    <property type="nucleotide sequence ID" value="NZ_JGCY01000398.1"/>
</dbReference>
<feature type="domain" description="HU" evidence="2">
    <location>
        <begin position="1"/>
        <end position="121"/>
    </location>
</feature>
<gene>
    <name evidence="3" type="ORF">M124_3610</name>
</gene>
<keyword evidence="1 3" id="KW-0238">DNA-binding</keyword>
<sequence>MAARYDFRKVPSKKGNGEEPKLYPHIVSGGTIRTRTILEEISEASTFTVGDLEGVLCALTEKISKYLVDGYHVELGKIGYFSASLKATHPVKDKKEIRAQSIYFDNVNFRASMWFRRHTSGYVERAGKYGSRSSSQLSEEEKLFRLERYLNENAFITRSDYTRLTGRLKNKALEDLNHFVSQGVIERRGRGSLLVFIKKTPSKEEI</sequence>
<evidence type="ECO:0000313" key="4">
    <source>
        <dbReference type="Proteomes" id="UP000020529"/>
    </source>
</evidence>
<evidence type="ECO:0000313" key="3">
    <source>
        <dbReference type="EMBL" id="EXY72690.1"/>
    </source>
</evidence>
<dbReference type="GO" id="GO:0003677">
    <property type="term" value="F:DNA binding"/>
    <property type="evidence" value="ECO:0007669"/>
    <property type="project" value="UniProtKB-KW"/>
</dbReference>
<name>A0A015VWY1_BACFG</name>
<dbReference type="PATRIC" id="fig|1339315.3.peg.4256"/>
<dbReference type="AlphaFoldDB" id="A0A015VWY1"/>
<accession>A0A015VWY1</accession>
<proteinExistence type="predicted"/>